<keyword evidence="1" id="KW-0732">Signal</keyword>
<dbReference type="OrthoDB" id="767434at2"/>
<dbReference type="PROSITE" id="PS51257">
    <property type="entry name" value="PROKAR_LIPOPROTEIN"/>
    <property type="match status" value="1"/>
</dbReference>
<dbReference type="RefSeq" id="WP_147029618.1">
    <property type="nucleotide sequence ID" value="NZ_CP042436.1"/>
</dbReference>
<reference evidence="2 3" key="1">
    <citation type="journal article" date="2017" name="Curr. Microbiol.">
        <title>Mucilaginibacter ginsenosidivorans sp. nov., Isolated from Soil of Ginseng Field.</title>
        <authorList>
            <person name="Kim M.M."/>
            <person name="Siddiqi M.Z."/>
            <person name="Im W.T."/>
        </authorList>
    </citation>
    <scope>NUCLEOTIDE SEQUENCE [LARGE SCALE GENOMIC DNA]</scope>
    <source>
        <strain evidence="2 3">Gsoil 3017</strain>
    </source>
</reference>
<dbReference type="AlphaFoldDB" id="A0A5B8UPT9"/>
<protein>
    <submittedName>
        <fullName evidence="2">Uncharacterized protein</fullName>
    </submittedName>
</protein>
<evidence type="ECO:0000313" key="3">
    <source>
        <dbReference type="Proteomes" id="UP000321479"/>
    </source>
</evidence>
<feature type="chain" id="PRO_5023130136" evidence="1">
    <location>
        <begin position="21"/>
        <end position="169"/>
    </location>
</feature>
<dbReference type="Proteomes" id="UP000321479">
    <property type="component" value="Chromosome"/>
</dbReference>
<gene>
    <name evidence="2" type="ORF">FRZ54_00075</name>
</gene>
<sequence length="169" mass="18306">MKKSLLLFAALLFIACIATAQSQWVSYKIDDKLSANLPVQPTRADEHSVFVKGGDSIIYVVATVDFSKLEGHLDSAQLAEMAPTPEFTDELKAGMLSEMPGSTLGDVTPGKWNGYNTFSMEGGNAASKLKLYVYMVIIGTNMYSLMAIVPEGHETKGKDVFFASLALNN</sequence>
<keyword evidence="3" id="KW-1185">Reference proteome</keyword>
<dbReference type="EMBL" id="CP042436">
    <property type="protein sequence ID" value="QEC61039.1"/>
    <property type="molecule type" value="Genomic_DNA"/>
</dbReference>
<proteinExistence type="predicted"/>
<feature type="signal peptide" evidence="1">
    <location>
        <begin position="1"/>
        <end position="20"/>
    </location>
</feature>
<dbReference type="KEGG" id="mgin:FRZ54_00075"/>
<accession>A0A5B8UPT9</accession>
<evidence type="ECO:0000256" key="1">
    <source>
        <dbReference type="SAM" id="SignalP"/>
    </source>
</evidence>
<organism evidence="2 3">
    <name type="scientific">Mucilaginibacter ginsenosidivorans</name>
    <dbReference type="NCBI Taxonomy" id="398053"/>
    <lineage>
        <taxon>Bacteria</taxon>
        <taxon>Pseudomonadati</taxon>
        <taxon>Bacteroidota</taxon>
        <taxon>Sphingobacteriia</taxon>
        <taxon>Sphingobacteriales</taxon>
        <taxon>Sphingobacteriaceae</taxon>
        <taxon>Mucilaginibacter</taxon>
    </lineage>
</organism>
<name>A0A5B8UPT9_9SPHI</name>
<evidence type="ECO:0000313" key="2">
    <source>
        <dbReference type="EMBL" id="QEC61039.1"/>
    </source>
</evidence>